<dbReference type="InterPro" id="IPR004327">
    <property type="entry name" value="Phstyr_phstse_ac"/>
</dbReference>
<dbReference type="eggNOG" id="KOG2867">
    <property type="taxonomic scope" value="Eukaryota"/>
</dbReference>
<organism evidence="10 11">
    <name type="scientific">Candida tropicalis (strain ATCC MYA-3404 / T1)</name>
    <name type="common">Yeast</name>
    <dbReference type="NCBI Taxonomy" id="294747"/>
    <lineage>
        <taxon>Eukaryota</taxon>
        <taxon>Fungi</taxon>
        <taxon>Dikarya</taxon>
        <taxon>Ascomycota</taxon>
        <taxon>Saccharomycotina</taxon>
        <taxon>Pichiomycetes</taxon>
        <taxon>Debaryomycetaceae</taxon>
        <taxon>Candida/Lodderomyces clade</taxon>
        <taxon>Candida</taxon>
    </lineage>
</organism>
<protein>
    <recommendedName>
        <fullName evidence="9">Serine/threonine-protein phosphatase 2A activator</fullName>
        <ecNumber evidence="9">5.2.1.8</ecNumber>
    </recommendedName>
    <alternativeName>
        <fullName evidence="9">Phosphotyrosyl phosphatase activator</fullName>
    </alternativeName>
</protein>
<keyword evidence="11" id="KW-1185">Reference proteome</keyword>
<dbReference type="GO" id="GO:0003755">
    <property type="term" value="F:peptidyl-prolyl cis-trans isomerase activity"/>
    <property type="evidence" value="ECO:0007669"/>
    <property type="project" value="UniProtKB-KW"/>
</dbReference>
<dbReference type="GO" id="GO:0006357">
    <property type="term" value="P:regulation of transcription by RNA polymerase II"/>
    <property type="evidence" value="ECO:0007669"/>
    <property type="project" value="EnsemblFungi"/>
</dbReference>
<keyword evidence="5 9" id="KW-0963">Cytoplasm</keyword>
<dbReference type="Proteomes" id="UP000002037">
    <property type="component" value="Unassembled WGS sequence"/>
</dbReference>
<evidence type="ECO:0000256" key="1">
    <source>
        <dbReference type="ARBA" id="ARBA00000971"/>
    </source>
</evidence>
<dbReference type="RefSeq" id="XP_002549518.1">
    <property type="nucleotide sequence ID" value="XM_002549472.1"/>
</dbReference>
<dbReference type="PANTHER" id="PTHR10012">
    <property type="entry name" value="SERINE/THREONINE-PROTEIN PHOSPHATASE 2A REGULATORY SUBUNIT B"/>
    <property type="match status" value="1"/>
</dbReference>
<keyword evidence="6 9" id="KW-0697">Rotamase</keyword>
<dbReference type="GO" id="GO:0000082">
    <property type="term" value="P:G1/S transition of mitotic cell cycle"/>
    <property type="evidence" value="ECO:0007669"/>
    <property type="project" value="EnsemblFungi"/>
</dbReference>
<evidence type="ECO:0000256" key="2">
    <source>
        <dbReference type="ARBA" id="ARBA00004123"/>
    </source>
</evidence>
<dbReference type="OrthoDB" id="16120at2759"/>
<dbReference type="VEuPathDB" id="FungiDB:CTRG_03815"/>
<comment type="similarity">
    <text evidence="4 9">Belongs to the PTPA-type PPIase family.</text>
</comment>
<dbReference type="GO" id="GO:0000785">
    <property type="term" value="C:chromatin"/>
    <property type="evidence" value="ECO:0007669"/>
    <property type="project" value="EnsemblFungi"/>
</dbReference>
<dbReference type="EMBL" id="GG692399">
    <property type="protein sequence ID" value="EER32144.1"/>
    <property type="molecule type" value="Genomic_DNA"/>
</dbReference>
<comment type="function">
    <text evidence="9">PPIases accelerate the folding of proteins. It catalyzes the cis-trans isomerization of proline imidic peptide bonds in oligopeptides.</text>
</comment>
<dbReference type="GeneID" id="8301441"/>
<proteinExistence type="inferred from homology"/>
<reference evidence="10 11" key="1">
    <citation type="journal article" date="2009" name="Nature">
        <title>Evolution of pathogenicity and sexual reproduction in eight Candida genomes.</title>
        <authorList>
            <person name="Butler G."/>
            <person name="Rasmussen M.D."/>
            <person name="Lin M.F."/>
            <person name="Santos M.A."/>
            <person name="Sakthikumar S."/>
            <person name="Munro C.A."/>
            <person name="Rheinbay E."/>
            <person name="Grabherr M."/>
            <person name="Forche A."/>
            <person name="Reedy J.L."/>
            <person name="Agrafioti I."/>
            <person name="Arnaud M.B."/>
            <person name="Bates S."/>
            <person name="Brown A.J."/>
            <person name="Brunke S."/>
            <person name="Costanzo M.C."/>
            <person name="Fitzpatrick D.A."/>
            <person name="de Groot P.W."/>
            <person name="Harris D."/>
            <person name="Hoyer L.L."/>
            <person name="Hube B."/>
            <person name="Klis F.M."/>
            <person name="Kodira C."/>
            <person name="Lennard N."/>
            <person name="Logue M.E."/>
            <person name="Martin R."/>
            <person name="Neiman A.M."/>
            <person name="Nikolaou E."/>
            <person name="Quail M.A."/>
            <person name="Quinn J."/>
            <person name="Santos M.C."/>
            <person name="Schmitzberger F.F."/>
            <person name="Sherlock G."/>
            <person name="Shah P."/>
            <person name="Silverstein K.A."/>
            <person name="Skrzypek M.S."/>
            <person name="Soll D."/>
            <person name="Staggs R."/>
            <person name="Stansfield I."/>
            <person name="Stumpf M.P."/>
            <person name="Sudbery P.E."/>
            <person name="Srikantha T."/>
            <person name="Zeng Q."/>
            <person name="Berman J."/>
            <person name="Berriman M."/>
            <person name="Heitman J."/>
            <person name="Gow N.A."/>
            <person name="Lorenz M.C."/>
            <person name="Birren B.W."/>
            <person name="Kellis M."/>
            <person name="Cuomo C.A."/>
        </authorList>
    </citation>
    <scope>NUCLEOTIDE SEQUENCE [LARGE SCALE GENOMIC DNA]</scope>
    <source>
        <strain evidence="11">ATCC MYA-3404 / T1</strain>
    </source>
</reference>
<dbReference type="InterPro" id="IPR037218">
    <property type="entry name" value="PTPA_sf"/>
</dbReference>
<sequence>MNWVTPTKQINVPHDLIRFKQSDGCQKLQKGISEIVQLVQGVKVPEGVLDMGIVTRDQQPQPTIISIELNNNIRKIVDIFEILNKTIDETPPVQESSRFGNRAFRDWSEKITTIILKGLEGMGEQGLLEELSWYFINSFGNPTRIDYGSGHELNFYAFIIGLMDYDKLPHDGVQLLILLSKYYDLCRRIILVYRLEPAGSHGVWGLDDHFHLMFIIGASQYCEDRTAPSVQSLLNPMILGKEKSLNLFANAISFVLKLKSGRFNEHSPVLMDIVTRVRNWEKVRQGLFKMYNVEVLGKFPVIQHFYFGSIYRCD</sequence>
<dbReference type="GO" id="GO:0008160">
    <property type="term" value="F:protein tyrosine phosphatase activator activity"/>
    <property type="evidence" value="ECO:0007669"/>
    <property type="project" value="TreeGrafter"/>
</dbReference>
<evidence type="ECO:0000256" key="7">
    <source>
        <dbReference type="ARBA" id="ARBA00023235"/>
    </source>
</evidence>
<dbReference type="PANTHER" id="PTHR10012:SF3">
    <property type="entry name" value="SERINE_THREONINE-PROTEIN PHOSPHATASE 2A ACTIVATOR 1"/>
    <property type="match status" value="1"/>
</dbReference>
<dbReference type="GO" id="GO:0006281">
    <property type="term" value="P:DNA repair"/>
    <property type="evidence" value="ECO:0007669"/>
    <property type="project" value="EnsemblFungi"/>
</dbReference>
<dbReference type="GO" id="GO:0000159">
    <property type="term" value="C:protein phosphatase type 2A complex"/>
    <property type="evidence" value="ECO:0007669"/>
    <property type="project" value="EnsemblFungi"/>
</dbReference>
<gene>
    <name evidence="10" type="ORF">CTRG_03815</name>
</gene>
<evidence type="ECO:0000256" key="3">
    <source>
        <dbReference type="ARBA" id="ARBA00004496"/>
    </source>
</evidence>
<evidence type="ECO:0000256" key="9">
    <source>
        <dbReference type="RuleBase" id="RU361210"/>
    </source>
</evidence>
<keyword evidence="7 9" id="KW-0413">Isomerase</keyword>
<dbReference type="PIRSF" id="PIRSF016325">
    <property type="entry name" value="Phstyr_phstse_ac"/>
    <property type="match status" value="1"/>
</dbReference>
<keyword evidence="8" id="KW-0539">Nucleus</keyword>
<dbReference type="Gene3D" id="1.20.120.1150">
    <property type="match status" value="1"/>
</dbReference>
<evidence type="ECO:0000256" key="6">
    <source>
        <dbReference type="ARBA" id="ARBA00023110"/>
    </source>
</evidence>
<evidence type="ECO:0000256" key="5">
    <source>
        <dbReference type="ARBA" id="ARBA00022490"/>
    </source>
</evidence>
<dbReference type="GO" id="GO:0006914">
    <property type="term" value="P:autophagy"/>
    <property type="evidence" value="ECO:0007669"/>
    <property type="project" value="EnsemblFungi"/>
</dbReference>
<dbReference type="STRING" id="294747.C5MDR3"/>
<accession>C5MDR3</accession>
<dbReference type="GO" id="GO:0005737">
    <property type="term" value="C:cytoplasm"/>
    <property type="evidence" value="ECO:0007669"/>
    <property type="project" value="UniProtKB-SubCell"/>
</dbReference>
<dbReference type="KEGG" id="ctp:CTRG_03815"/>
<comment type="catalytic activity">
    <reaction evidence="1 9">
        <text>[protein]-peptidylproline (omega=180) = [protein]-peptidylproline (omega=0)</text>
        <dbReference type="Rhea" id="RHEA:16237"/>
        <dbReference type="Rhea" id="RHEA-COMP:10747"/>
        <dbReference type="Rhea" id="RHEA-COMP:10748"/>
        <dbReference type="ChEBI" id="CHEBI:83833"/>
        <dbReference type="ChEBI" id="CHEBI:83834"/>
        <dbReference type="EC" id="5.2.1.8"/>
    </reaction>
</comment>
<dbReference type="SUPFAM" id="SSF140984">
    <property type="entry name" value="PTPA-like"/>
    <property type="match status" value="1"/>
</dbReference>
<evidence type="ECO:0000313" key="10">
    <source>
        <dbReference type="EMBL" id="EER32144.1"/>
    </source>
</evidence>
<dbReference type="HOGENOM" id="CLU_030733_2_1_1"/>
<dbReference type="Pfam" id="PF03095">
    <property type="entry name" value="PTPA"/>
    <property type="match status" value="1"/>
</dbReference>
<dbReference type="EC" id="5.2.1.8" evidence="9"/>
<comment type="subcellular location">
    <subcellularLocation>
        <location evidence="3 9">Cytoplasm</location>
    </subcellularLocation>
    <subcellularLocation>
        <location evidence="2">Nucleus</location>
    </subcellularLocation>
</comment>
<evidence type="ECO:0000256" key="8">
    <source>
        <dbReference type="ARBA" id="ARBA00023242"/>
    </source>
</evidence>
<name>C5MDR3_CANTT</name>
<dbReference type="InterPro" id="IPR043170">
    <property type="entry name" value="PTPA_C_lid"/>
</dbReference>
<dbReference type="GO" id="GO:0005634">
    <property type="term" value="C:nucleus"/>
    <property type="evidence" value="ECO:0007669"/>
    <property type="project" value="UniProtKB-SubCell"/>
</dbReference>
<evidence type="ECO:0000313" key="11">
    <source>
        <dbReference type="Proteomes" id="UP000002037"/>
    </source>
</evidence>
<dbReference type="AlphaFoldDB" id="C5MDR3"/>
<evidence type="ECO:0000256" key="4">
    <source>
        <dbReference type="ARBA" id="ARBA00011019"/>
    </source>
</evidence>
<dbReference type="GO" id="GO:0007052">
    <property type="term" value="P:mitotic spindle organization"/>
    <property type="evidence" value="ECO:0007669"/>
    <property type="project" value="EnsemblFungi"/>
</dbReference>